<evidence type="ECO:0000313" key="7">
    <source>
        <dbReference type="EMBL" id="HIF37223.1"/>
    </source>
</evidence>
<feature type="region of interest" description="Disordered" evidence="5">
    <location>
        <begin position="1"/>
        <end position="85"/>
    </location>
</feature>
<evidence type="ECO:0000259" key="6">
    <source>
        <dbReference type="PROSITE" id="PS50832"/>
    </source>
</evidence>
<dbReference type="GO" id="GO:0003723">
    <property type="term" value="F:RNA binding"/>
    <property type="evidence" value="ECO:0007669"/>
    <property type="project" value="InterPro"/>
</dbReference>
<dbReference type="SUPFAM" id="SSF50249">
    <property type="entry name" value="Nucleic acid-binding proteins"/>
    <property type="match status" value="1"/>
</dbReference>
<evidence type="ECO:0000313" key="8">
    <source>
        <dbReference type="Proteomes" id="UP000585802"/>
    </source>
</evidence>
<dbReference type="PANTHER" id="PTHR21668">
    <property type="entry name" value="EIF-1A"/>
    <property type="match status" value="1"/>
</dbReference>
<dbReference type="InterPro" id="IPR006196">
    <property type="entry name" value="RNA-binding_domain_S1_IF1"/>
</dbReference>
<evidence type="ECO:0000256" key="1">
    <source>
        <dbReference type="ARBA" id="ARBA00025502"/>
    </source>
</evidence>
<dbReference type="SMART" id="SM00652">
    <property type="entry name" value="eIF1a"/>
    <property type="match status" value="1"/>
</dbReference>
<dbReference type="AlphaFoldDB" id="A0A7J4GRF8"/>
<evidence type="ECO:0000256" key="4">
    <source>
        <dbReference type="RuleBase" id="RU004364"/>
    </source>
</evidence>
<proteinExistence type="inferred from homology"/>
<feature type="compositionally biased region" description="Basic residues" evidence="5">
    <location>
        <begin position="58"/>
        <end position="77"/>
    </location>
</feature>
<feature type="compositionally biased region" description="Basic and acidic residues" evidence="5">
    <location>
        <begin position="12"/>
        <end position="57"/>
    </location>
</feature>
<comment type="function">
    <text evidence="1 2">Seems to be required for maximal rate of protein biosynthesis. Enhances ribosome dissociation into subunits and stabilizes the binding of the initiator Met-tRNA(I) to 40 S ribosomal subunits.</text>
</comment>
<organism evidence="7 8">
    <name type="scientific">Marine Group III euryarchaeote</name>
    <dbReference type="NCBI Taxonomy" id="2173149"/>
    <lineage>
        <taxon>Archaea</taxon>
        <taxon>Methanobacteriati</taxon>
        <taxon>Thermoplasmatota</taxon>
        <taxon>Thermoplasmata</taxon>
        <taxon>Candidatus Thermoprofundales</taxon>
    </lineage>
</organism>
<dbReference type="CDD" id="cd05793">
    <property type="entry name" value="S1_IF1A"/>
    <property type="match status" value="1"/>
</dbReference>
<evidence type="ECO:0000256" key="2">
    <source>
        <dbReference type="HAMAP-Rule" id="MF_00216"/>
    </source>
</evidence>
<dbReference type="PROSITE" id="PS50832">
    <property type="entry name" value="S1_IF1_TYPE"/>
    <property type="match status" value="1"/>
</dbReference>
<sequence>MGSVQNTNVASSEKEDKKVDSEEKISKEDNTKKVDSEENVSKEDNTKKVEEKKEDTKKKTKVPKKNKKKGKKGKKGHYQPDEANLRVKLPYRPKGEIFAVAEMFQGGSRLQLICEDGERRMGRIPGKLRRRMWVRENDLLIVVPWSFQDSKADVRFRYTPTQTSNLKRLGKIPEILDIY</sequence>
<dbReference type="NCBIfam" id="NF003085">
    <property type="entry name" value="PRK04012.1-5"/>
    <property type="match status" value="1"/>
</dbReference>
<dbReference type="HAMAP" id="MF_00216">
    <property type="entry name" value="aIF_1A"/>
    <property type="match status" value="1"/>
</dbReference>
<name>A0A7J4GRF8_9ARCH</name>
<dbReference type="Proteomes" id="UP000585802">
    <property type="component" value="Unassembled WGS sequence"/>
</dbReference>
<reference evidence="8" key="1">
    <citation type="journal article" date="2019" name="bioRxiv">
        <title>Genome diversification in globally distributed novel marine Proteobacteria is linked to environmental adaptation.</title>
        <authorList>
            <person name="Zhou Z."/>
            <person name="Tran P.Q."/>
            <person name="Kieft K."/>
            <person name="Anantharaman K."/>
        </authorList>
    </citation>
    <scope>NUCLEOTIDE SEQUENCE [LARGE SCALE GENOMIC DNA]</scope>
</reference>
<dbReference type="NCBIfam" id="TIGR00523">
    <property type="entry name" value="eIF-1A"/>
    <property type="match status" value="1"/>
</dbReference>
<dbReference type="EMBL" id="DUCX01000037">
    <property type="protein sequence ID" value="HIF37223.1"/>
    <property type="molecule type" value="Genomic_DNA"/>
</dbReference>
<evidence type="ECO:0000256" key="3">
    <source>
        <dbReference type="PROSITE-ProRule" id="PRU00181"/>
    </source>
</evidence>
<gene>
    <name evidence="7" type="primary">eif1A</name>
    <name evidence="2" type="synonym">eif1a</name>
    <name evidence="7" type="ORF">EYQ70_02285</name>
</gene>
<feature type="compositionally biased region" description="Polar residues" evidence="5">
    <location>
        <begin position="1"/>
        <end position="10"/>
    </location>
</feature>
<feature type="domain" description="S1-like" evidence="6">
    <location>
        <begin position="85"/>
        <end position="159"/>
    </location>
</feature>
<comment type="similarity">
    <text evidence="2 4">Belongs to the eIF-1A family.</text>
</comment>
<dbReference type="Pfam" id="PF01176">
    <property type="entry name" value="eIF-1a"/>
    <property type="match status" value="1"/>
</dbReference>
<keyword evidence="2 3" id="KW-0648">Protein biosynthesis</keyword>
<dbReference type="GO" id="GO:0003743">
    <property type="term" value="F:translation initiation factor activity"/>
    <property type="evidence" value="ECO:0007669"/>
    <property type="project" value="UniProtKB-UniRule"/>
</dbReference>
<comment type="caution">
    <text evidence="7">The sequence shown here is derived from an EMBL/GenBank/DDBJ whole genome shotgun (WGS) entry which is preliminary data.</text>
</comment>
<evidence type="ECO:0000256" key="5">
    <source>
        <dbReference type="SAM" id="MobiDB-lite"/>
    </source>
</evidence>
<protein>
    <recommendedName>
        <fullName evidence="2">Translation initiation factor 1A</fullName>
        <shortName evidence="2">aIF-1A</shortName>
    </recommendedName>
</protein>
<dbReference type="InterPro" id="IPR012340">
    <property type="entry name" value="NA-bd_OB-fold"/>
</dbReference>
<dbReference type="InterPro" id="IPR001253">
    <property type="entry name" value="TIF_eIF-1A"/>
</dbReference>
<accession>A0A7J4GRF8</accession>
<dbReference type="Gene3D" id="2.40.50.140">
    <property type="entry name" value="Nucleic acid-binding proteins"/>
    <property type="match status" value="1"/>
</dbReference>
<dbReference type="NCBIfam" id="NF003084">
    <property type="entry name" value="PRK04012.1-3"/>
    <property type="match status" value="1"/>
</dbReference>
<keyword evidence="2 3" id="KW-0396">Initiation factor</keyword>